<proteinExistence type="predicted"/>
<evidence type="ECO:0000313" key="1">
    <source>
        <dbReference type="EMBL" id="KAL0005114.1"/>
    </source>
</evidence>
<dbReference type="PANTHER" id="PTHR34196">
    <property type="entry name" value="OS02G0697700 PROTEIN"/>
    <property type="match status" value="1"/>
</dbReference>
<sequence length="287" mass="32289">MFGSLKSMTDVIIESKSVSSPAPFTAAANIEVQAVVDMVLSLPGVQSSDHLHMFNSIFFMENQNAMHMFAANRHDKTKSFIIVATMVLHNFIKAHEDNDLGQGLPRQGTCESSEGVPSVLHEYGVQLFKLVITLETTDANESEVPLIDESRDARYRAGMDWHHLDVEVDMDFWPVEHPMEPPDEDRPVKCPMPDSTVINEGGVNEKRFGESLRKRAEATVPAAVNRQRVVAVDAEPPVRAVRKRHHTLTRGDYIMTPTMRTPPLPPLPNQNITIFQMLQQFDKFESE</sequence>
<accession>A0AAW2D488</accession>
<gene>
    <name evidence="1" type="ORF">SO802_012675</name>
</gene>
<protein>
    <submittedName>
        <fullName evidence="1">Uncharacterized protein</fullName>
    </submittedName>
</protein>
<comment type="caution">
    <text evidence="1">The sequence shown here is derived from an EMBL/GenBank/DDBJ whole genome shotgun (WGS) entry which is preliminary data.</text>
</comment>
<reference evidence="1 2" key="1">
    <citation type="submission" date="2024-01" db="EMBL/GenBank/DDBJ databases">
        <title>A telomere-to-telomere, gap-free genome of sweet tea (Lithocarpus litseifolius).</title>
        <authorList>
            <person name="Zhou J."/>
        </authorList>
    </citation>
    <scope>NUCLEOTIDE SEQUENCE [LARGE SCALE GENOMIC DNA]</scope>
    <source>
        <strain evidence="1">Zhou-2022a</strain>
        <tissue evidence="1">Leaf</tissue>
    </source>
</reference>
<dbReference type="PANTHER" id="PTHR34196:SF4">
    <property type="entry name" value="OS06G0208200 PROTEIN"/>
    <property type="match status" value="1"/>
</dbReference>
<organism evidence="1 2">
    <name type="scientific">Lithocarpus litseifolius</name>
    <dbReference type="NCBI Taxonomy" id="425828"/>
    <lineage>
        <taxon>Eukaryota</taxon>
        <taxon>Viridiplantae</taxon>
        <taxon>Streptophyta</taxon>
        <taxon>Embryophyta</taxon>
        <taxon>Tracheophyta</taxon>
        <taxon>Spermatophyta</taxon>
        <taxon>Magnoliopsida</taxon>
        <taxon>eudicotyledons</taxon>
        <taxon>Gunneridae</taxon>
        <taxon>Pentapetalae</taxon>
        <taxon>rosids</taxon>
        <taxon>fabids</taxon>
        <taxon>Fagales</taxon>
        <taxon>Fagaceae</taxon>
        <taxon>Lithocarpus</taxon>
    </lineage>
</organism>
<dbReference type="EMBL" id="JAZDWU010000004">
    <property type="protein sequence ID" value="KAL0005114.1"/>
    <property type="molecule type" value="Genomic_DNA"/>
</dbReference>
<dbReference type="AlphaFoldDB" id="A0AAW2D488"/>
<name>A0AAW2D488_9ROSI</name>
<keyword evidence="2" id="KW-1185">Reference proteome</keyword>
<evidence type="ECO:0000313" key="2">
    <source>
        <dbReference type="Proteomes" id="UP001459277"/>
    </source>
</evidence>
<dbReference type="Proteomes" id="UP001459277">
    <property type="component" value="Unassembled WGS sequence"/>
</dbReference>